<dbReference type="Proteomes" id="UP000176939">
    <property type="component" value="Unassembled WGS sequence"/>
</dbReference>
<name>A0A1F7X6D6_9BACT</name>
<evidence type="ECO:0000313" key="1">
    <source>
        <dbReference type="EMBL" id="OGM10640.1"/>
    </source>
</evidence>
<proteinExistence type="predicted"/>
<evidence type="ECO:0000313" key="2">
    <source>
        <dbReference type="Proteomes" id="UP000176939"/>
    </source>
</evidence>
<accession>A0A1F7X6D6</accession>
<protein>
    <submittedName>
        <fullName evidence="1">Uncharacterized protein</fullName>
    </submittedName>
</protein>
<reference evidence="1 2" key="1">
    <citation type="journal article" date="2016" name="Nat. Commun.">
        <title>Thousands of microbial genomes shed light on interconnected biogeochemical processes in an aquifer system.</title>
        <authorList>
            <person name="Anantharaman K."/>
            <person name="Brown C.T."/>
            <person name="Hug L.A."/>
            <person name="Sharon I."/>
            <person name="Castelle C.J."/>
            <person name="Probst A.J."/>
            <person name="Thomas B.C."/>
            <person name="Singh A."/>
            <person name="Wilkins M.J."/>
            <person name="Karaoz U."/>
            <person name="Brodie E.L."/>
            <person name="Williams K.H."/>
            <person name="Hubbard S.S."/>
            <person name="Banfield J.F."/>
        </authorList>
    </citation>
    <scope>NUCLEOTIDE SEQUENCE [LARGE SCALE GENOMIC DNA]</scope>
</reference>
<sequence length="191" mass="21649">MSLEPLGVEQPIYTKIGWMGSDFGVDFEIDTNFGITQDVDAYGNIHVSPPGLVTNRIKCGRFVIQRFVSIKDKKYEIIESDLVNGNMCIGIHMGANIIWYFNCICSQYFAIFNKSAIIIGEKAVWISNKHHVTFPSESFFEESFVWVDPDAAITTVIPADNGEKLRIKNVGRPTKRIKEEQRWGRLIIVGD</sequence>
<comment type="caution">
    <text evidence="1">The sequence shown here is derived from an EMBL/GenBank/DDBJ whole genome shotgun (WGS) entry which is preliminary data.</text>
</comment>
<dbReference type="EMBL" id="MGFQ01000003">
    <property type="protein sequence ID" value="OGM10640.1"/>
    <property type="molecule type" value="Genomic_DNA"/>
</dbReference>
<organism evidence="1 2">
    <name type="scientific">Candidatus Woesebacteria bacterium RBG_13_36_22</name>
    <dbReference type="NCBI Taxonomy" id="1802478"/>
    <lineage>
        <taxon>Bacteria</taxon>
        <taxon>Candidatus Woeseibacteriota</taxon>
    </lineage>
</organism>
<dbReference type="AlphaFoldDB" id="A0A1F7X6D6"/>
<gene>
    <name evidence="1" type="ORF">A2Z67_00090</name>
</gene>